<dbReference type="Proteomes" id="UP000305778">
    <property type="component" value="Unassembled WGS sequence"/>
</dbReference>
<dbReference type="SUPFAM" id="SSF53098">
    <property type="entry name" value="Ribonuclease H-like"/>
    <property type="match status" value="1"/>
</dbReference>
<evidence type="ECO:0000313" key="4">
    <source>
        <dbReference type="Proteomes" id="UP000305778"/>
    </source>
</evidence>
<dbReference type="Pfam" id="PF13683">
    <property type="entry name" value="rve_3"/>
    <property type="match status" value="1"/>
</dbReference>
<evidence type="ECO:0000256" key="1">
    <source>
        <dbReference type="SAM" id="MobiDB-lite"/>
    </source>
</evidence>
<name>A0A4U0SPH2_9ACTN</name>
<keyword evidence="4" id="KW-1185">Reference proteome</keyword>
<organism evidence="3 4">
    <name type="scientific">Actinacidiphila oryziradicis</name>
    <dbReference type="NCBI Taxonomy" id="2571141"/>
    <lineage>
        <taxon>Bacteria</taxon>
        <taxon>Bacillati</taxon>
        <taxon>Actinomycetota</taxon>
        <taxon>Actinomycetes</taxon>
        <taxon>Kitasatosporales</taxon>
        <taxon>Streptomycetaceae</taxon>
        <taxon>Actinacidiphila</taxon>
    </lineage>
</organism>
<accession>A0A4U0SPH2</accession>
<reference evidence="3 4" key="1">
    <citation type="submission" date="2019-04" db="EMBL/GenBank/DDBJ databases">
        <title>Streptomyces oryziradicis sp. nov., a novel actinomycete isolated from rhizosphere soil of rice (Oryza sativa L.).</title>
        <authorList>
            <person name="Li C."/>
        </authorList>
    </citation>
    <scope>NUCLEOTIDE SEQUENCE [LARGE SCALE GENOMIC DNA]</scope>
    <source>
        <strain evidence="3 4">NEAU-C40</strain>
    </source>
</reference>
<feature type="compositionally biased region" description="Basic and acidic residues" evidence="1">
    <location>
        <begin position="88"/>
        <end position="98"/>
    </location>
</feature>
<feature type="region of interest" description="Disordered" evidence="1">
    <location>
        <begin position="83"/>
        <end position="116"/>
    </location>
</feature>
<dbReference type="RefSeq" id="WP_136728818.1">
    <property type="nucleotide sequence ID" value="NZ_SUMC01000062.1"/>
</dbReference>
<protein>
    <submittedName>
        <fullName evidence="3">Transposase</fullName>
    </submittedName>
</protein>
<sequence length="116" mass="13288">MNAHAKRFVRTVRAECTDRLLIYNEQHARRILAEYAEHYNCGRPHRALDLHAPADDRARLLQGAQHRGRRRGVREYGALVFEDGDVGDGDRAEHDRAGQIRQHPPARRSRSGASRT</sequence>
<dbReference type="EMBL" id="SUMC01000062">
    <property type="protein sequence ID" value="TKA02235.1"/>
    <property type="molecule type" value="Genomic_DNA"/>
</dbReference>
<proteinExistence type="predicted"/>
<gene>
    <name evidence="3" type="ORF">FCI23_38505</name>
</gene>
<comment type="caution">
    <text evidence="3">The sequence shown here is derived from an EMBL/GenBank/DDBJ whole genome shotgun (WGS) entry which is preliminary data.</text>
</comment>
<evidence type="ECO:0000313" key="3">
    <source>
        <dbReference type="EMBL" id="TKA02235.1"/>
    </source>
</evidence>
<dbReference type="GO" id="GO:0015074">
    <property type="term" value="P:DNA integration"/>
    <property type="evidence" value="ECO:0007669"/>
    <property type="project" value="InterPro"/>
</dbReference>
<evidence type="ECO:0000259" key="2">
    <source>
        <dbReference type="Pfam" id="PF13683"/>
    </source>
</evidence>
<dbReference type="OrthoDB" id="1551204at2"/>
<feature type="domain" description="Integrase catalytic" evidence="2">
    <location>
        <begin position="2"/>
        <end position="53"/>
    </location>
</feature>
<dbReference type="InterPro" id="IPR012337">
    <property type="entry name" value="RNaseH-like_sf"/>
</dbReference>
<dbReference type="InterPro" id="IPR001584">
    <property type="entry name" value="Integrase_cat-core"/>
</dbReference>
<dbReference type="AlphaFoldDB" id="A0A4U0SPH2"/>